<reference evidence="1 2" key="1">
    <citation type="submission" date="2011-08" db="EMBL/GenBank/DDBJ databases">
        <title>The Genome Sequence of Prevotella sp. oral taxon 302 str. F0323.</title>
        <authorList>
            <consortium name="The Broad Institute Genome Sequencing Platform"/>
            <person name="Earl A."/>
            <person name="Ward D."/>
            <person name="Feldgarden M."/>
            <person name="Gevers D."/>
            <person name="Izard J."/>
            <person name="Blanton J.M."/>
            <person name="Baranova O.V."/>
            <person name="Tanner A.C."/>
            <person name="Dewhirst F.E."/>
            <person name="Young S.K."/>
            <person name="Zeng Q."/>
            <person name="Gargeya S."/>
            <person name="Fitzgerald M."/>
            <person name="Haas B."/>
            <person name="Abouelleil A."/>
            <person name="Alvarado L."/>
            <person name="Arachchi H.M."/>
            <person name="Berlin A."/>
            <person name="Brown A."/>
            <person name="Chapman S.B."/>
            <person name="Chen Z."/>
            <person name="Dunbar C."/>
            <person name="Freedman E."/>
            <person name="Gearin G."/>
            <person name="Gellesch M."/>
            <person name="Goldberg J."/>
            <person name="Griggs A."/>
            <person name="Gujja S."/>
            <person name="Heiman D."/>
            <person name="Howarth C."/>
            <person name="Larson L."/>
            <person name="Lui A."/>
            <person name="MacDonald P.J.P."/>
            <person name="Montmayeur A."/>
            <person name="Murphy C."/>
            <person name="Neiman D."/>
            <person name="Pearson M."/>
            <person name="Priest M."/>
            <person name="Roberts A."/>
            <person name="Saif S."/>
            <person name="Shea T."/>
            <person name="Shenoy N."/>
            <person name="Sisk P."/>
            <person name="Stolte C."/>
            <person name="Sykes S."/>
            <person name="Wortman J."/>
            <person name="Nusbaum C."/>
            <person name="Birren B."/>
        </authorList>
    </citation>
    <scope>NUCLEOTIDE SEQUENCE [LARGE SCALE GENOMIC DNA]</scope>
    <source>
        <strain evidence="1 2">F0323</strain>
    </source>
</reference>
<accession>G5GDD6</accession>
<dbReference type="Proteomes" id="UP000015993">
    <property type="component" value="Unassembled WGS sequence"/>
</dbReference>
<dbReference type="eggNOG" id="COG3209">
    <property type="taxonomic scope" value="Bacteria"/>
</dbReference>
<sequence length="272" mass="30038">MKAAPLFSPIFSRRREKTMTTSEGRLSSFLPTIVQARMLVGLLLLWLFGNLSGTARATYADNSSARWSTEIVHSVTSSKKDKAAITRRTSAREEGQFRHLPLAPTDTTRCDSSEVGAHSTLTVKQQPNSQTAERTLALRNGTTAYNVSPISWDVYQYIGRETTFITDREAITDILGNLCEQMSVSIQEATRLETALGLKKGSLQKGFKIREINLTGMPSERIRVPERGNKHFLGKGKGLPGGGPELELQPRISTKDNAEVRTIATVSILKLF</sequence>
<organism evidence="1 2">
    <name type="scientific">Alloprevotella rava F0323</name>
    <dbReference type="NCBI Taxonomy" id="679199"/>
    <lineage>
        <taxon>Bacteria</taxon>
        <taxon>Pseudomonadati</taxon>
        <taxon>Bacteroidota</taxon>
        <taxon>Bacteroidia</taxon>
        <taxon>Bacteroidales</taxon>
        <taxon>Prevotellaceae</taxon>
        <taxon>Alloprevotella</taxon>
    </lineage>
</organism>
<comment type="caution">
    <text evidence="1">The sequence shown here is derived from an EMBL/GenBank/DDBJ whole genome shotgun (WGS) entry which is preliminary data.</text>
</comment>
<name>G5GDD6_9BACT</name>
<evidence type="ECO:0000313" key="2">
    <source>
        <dbReference type="Proteomes" id="UP000015993"/>
    </source>
</evidence>
<protein>
    <submittedName>
        <fullName evidence="1">Uncharacterized protein</fullName>
    </submittedName>
</protein>
<dbReference type="STRING" id="679199.HMPREF9332_01565"/>
<dbReference type="EMBL" id="ACZK01000025">
    <property type="protein sequence ID" value="EHG22050.1"/>
    <property type="molecule type" value="Genomic_DNA"/>
</dbReference>
<gene>
    <name evidence="1" type="ORF">HMPREF9332_01565</name>
</gene>
<proteinExistence type="predicted"/>
<dbReference type="HOGENOM" id="CLU_1021725_0_0_10"/>
<keyword evidence="2" id="KW-1185">Reference proteome</keyword>
<dbReference type="AlphaFoldDB" id="G5GDD6"/>
<evidence type="ECO:0000313" key="1">
    <source>
        <dbReference type="EMBL" id="EHG22050.1"/>
    </source>
</evidence>